<proteinExistence type="predicted"/>
<dbReference type="GO" id="GO:0032297">
    <property type="term" value="P:negative regulation of DNA-templated DNA replication initiation"/>
    <property type="evidence" value="ECO:0007669"/>
    <property type="project" value="InterPro"/>
</dbReference>
<dbReference type="Pfam" id="PF22688">
    <property type="entry name" value="Hda_lid"/>
    <property type="match status" value="1"/>
</dbReference>
<dbReference type="RefSeq" id="WP_116688886.1">
    <property type="nucleotide sequence ID" value="NZ_CAWNYD010000013.1"/>
</dbReference>
<organism evidence="3 4">
    <name type="scientific">Pelagibaculum spongiae</name>
    <dbReference type="NCBI Taxonomy" id="2080658"/>
    <lineage>
        <taxon>Bacteria</taxon>
        <taxon>Pseudomonadati</taxon>
        <taxon>Pseudomonadota</taxon>
        <taxon>Gammaproteobacteria</taxon>
        <taxon>Oceanospirillales</taxon>
        <taxon>Pelagibaculum</taxon>
    </lineage>
</organism>
<dbReference type="PANTHER" id="PTHR30050">
    <property type="entry name" value="CHROMOSOMAL REPLICATION INITIATOR PROTEIN DNAA"/>
    <property type="match status" value="1"/>
</dbReference>
<evidence type="ECO:0000259" key="2">
    <source>
        <dbReference type="Pfam" id="PF22688"/>
    </source>
</evidence>
<dbReference type="Pfam" id="PF00308">
    <property type="entry name" value="Bac_DnaA"/>
    <property type="match status" value="1"/>
</dbReference>
<gene>
    <name evidence="3" type="ORF">DC094_19920</name>
</gene>
<dbReference type="Gene3D" id="3.40.50.300">
    <property type="entry name" value="P-loop containing nucleotide triphosphate hydrolases"/>
    <property type="match status" value="1"/>
</dbReference>
<protein>
    <submittedName>
        <fullName evidence="3">DnaA regulatory inactivator Hda</fullName>
    </submittedName>
</protein>
<keyword evidence="4" id="KW-1185">Reference proteome</keyword>
<feature type="domain" description="Chromosomal replication initiator protein DnaA ATPAse" evidence="1">
    <location>
        <begin position="19"/>
        <end position="161"/>
    </location>
</feature>
<dbReference type="NCBIfam" id="TIGR03420">
    <property type="entry name" value="DnaA_homol_Hda"/>
    <property type="match status" value="1"/>
</dbReference>
<dbReference type="AlphaFoldDB" id="A0A2V1GRP6"/>
<dbReference type="SUPFAM" id="SSF52540">
    <property type="entry name" value="P-loop containing nucleoside triphosphate hydrolases"/>
    <property type="match status" value="1"/>
</dbReference>
<dbReference type="Gene3D" id="1.10.8.60">
    <property type="match status" value="1"/>
</dbReference>
<dbReference type="OrthoDB" id="9784878at2"/>
<sequence>MSLRQDHQLPLGLRLRDDATFNSFYPDESEQVLACLQMMIRGEGEPFVYLWGSEGSGKTHLLQAACQSAADAGLGSFYMPLEEADFLDPEMLQGLEQLDLVCLDDIHLIAGRADWEEALFHLYNRVRNSNGKLLVGGDKMPQALAVNLPDLRSRLAWGLVFQLPNMTDQHKISALQLRAGMRGLELTEEAARFLLKHSDKRFSLLFEKLDQLDKASLVAKRKLTIPFIKEVLGF</sequence>
<accession>A0A2V1GRP6</accession>
<dbReference type="InterPro" id="IPR017788">
    <property type="entry name" value="Hda"/>
</dbReference>
<feature type="domain" description="Hda lid" evidence="2">
    <location>
        <begin position="168"/>
        <end position="232"/>
    </location>
</feature>
<comment type="caution">
    <text evidence="3">The sequence shown here is derived from an EMBL/GenBank/DDBJ whole genome shotgun (WGS) entry which is preliminary data.</text>
</comment>
<dbReference type="GO" id="GO:0006270">
    <property type="term" value="P:DNA replication initiation"/>
    <property type="evidence" value="ECO:0007669"/>
    <property type="project" value="TreeGrafter"/>
</dbReference>
<evidence type="ECO:0000313" key="4">
    <source>
        <dbReference type="Proteomes" id="UP000244906"/>
    </source>
</evidence>
<evidence type="ECO:0000313" key="3">
    <source>
        <dbReference type="EMBL" id="PVZ64334.1"/>
    </source>
</evidence>
<dbReference type="InterPro" id="IPR055199">
    <property type="entry name" value="Hda_lid"/>
</dbReference>
<dbReference type="NCBIfam" id="NF005982">
    <property type="entry name" value="PRK08084.1"/>
    <property type="match status" value="1"/>
</dbReference>
<reference evidence="3 4" key="1">
    <citation type="submission" date="2018-04" db="EMBL/GenBank/DDBJ databases">
        <title>Thalassorhabdus spongiae gen. nov., sp. nov., isolated from a marine sponge in South-West Iceland.</title>
        <authorList>
            <person name="Knobloch S."/>
            <person name="Daussin A."/>
            <person name="Johannsson R."/>
            <person name="Marteinsson V.T."/>
        </authorList>
    </citation>
    <scope>NUCLEOTIDE SEQUENCE [LARGE SCALE GENOMIC DNA]</scope>
    <source>
        <strain evidence="3 4">Hp12</strain>
    </source>
</reference>
<dbReference type="PANTHER" id="PTHR30050:SF5">
    <property type="entry name" value="DNAA REGULATORY INACTIVATOR HDA"/>
    <property type="match status" value="1"/>
</dbReference>
<dbReference type="Proteomes" id="UP000244906">
    <property type="component" value="Unassembled WGS sequence"/>
</dbReference>
<dbReference type="EMBL" id="QDDL01000013">
    <property type="protein sequence ID" value="PVZ64334.1"/>
    <property type="molecule type" value="Genomic_DNA"/>
</dbReference>
<dbReference type="InterPro" id="IPR027417">
    <property type="entry name" value="P-loop_NTPase"/>
</dbReference>
<name>A0A2V1GRP6_9GAMM</name>
<evidence type="ECO:0000259" key="1">
    <source>
        <dbReference type="Pfam" id="PF00308"/>
    </source>
</evidence>
<dbReference type="InterPro" id="IPR013317">
    <property type="entry name" value="DnaA_dom"/>
</dbReference>